<dbReference type="Proteomes" id="UP000004995">
    <property type="component" value="Unassembled WGS sequence"/>
</dbReference>
<accession>A0A0Q3PJ43</accession>
<proteinExistence type="predicted"/>
<reference evidence="2" key="1">
    <citation type="journal article" date="2012" name="Nat. Biotechnol.">
        <title>Reference genome sequence of the model plant Setaria.</title>
        <authorList>
            <person name="Bennetzen J.L."/>
            <person name="Schmutz J."/>
            <person name="Wang H."/>
            <person name="Percifield R."/>
            <person name="Hawkins J."/>
            <person name="Pontaroli A.C."/>
            <person name="Estep M."/>
            <person name="Feng L."/>
            <person name="Vaughn J.N."/>
            <person name="Grimwood J."/>
            <person name="Jenkins J."/>
            <person name="Barry K."/>
            <person name="Lindquist E."/>
            <person name="Hellsten U."/>
            <person name="Deshpande S."/>
            <person name="Wang X."/>
            <person name="Wu X."/>
            <person name="Mitros T."/>
            <person name="Triplett J."/>
            <person name="Yang X."/>
            <person name="Ye C.Y."/>
            <person name="Mauro-Herrera M."/>
            <person name="Wang L."/>
            <person name="Li P."/>
            <person name="Sharma M."/>
            <person name="Sharma R."/>
            <person name="Ronald P.C."/>
            <person name="Panaud O."/>
            <person name="Kellogg E.A."/>
            <person name="Brutnell T.P."/>
            <person name="Doust A.N."/>
            <person name="Tuskan G.A."/>
            <person name="Rokhsar D."/>
            <person name="Devos K.M."/>
        </authorList>
    </citation>
    <scope>NUCLEOTIDE SEQUENCE [LARGE SCALE GENOMIC DNA]</scope>
    <source>
        <strain evidence="2">cv. Yugu1</strain>
    </source>
</reference>
<dbReference type="Gramene" id="KQL05849">
    <property type="protein sequence ID" value="KQL05849"/>
    <property type="gene ID" value="SETIT_0020942mg"/>
</dbReference>
<dbReference type="EnsemblPlants" id="KQL05849">
    <property type="protein sequence ID" value="KQL05849"/>
    <property type="gene ID" value="SETIT_0020942mg"/>
</dbReference>
<name>A0A0Q3PJ43_SETIT</name>
<evidence type="ECO:0000313" key="1">
    <source>
        <dbReference type="EnsemblPlants" id="KQL05849"/>
    </source>
</evidence>
<protein>
    <submittedName>
        <fullName evidence="1">Uncharacterized protein</fullName>
    </submittedName>
</protein>
<reference evidence="1" key="2">
    <citation type="submission" date="2018-08" db="UniProtKB">
        <authorList>
            <consortium name="EnsemblPlants"/>
        </authorList>
    </citation>
    <scope>IDENTIFICATION</scope>
    <source>
        <strain evidence="1">Yugu1</strain>
    </source>
</reference>
<dbReference type="InParanoid" id="A0A0Q3PJ43"/>
<sequence>MMPLLRPAA</sequence>
<organism evidence="1 2">
    <name type="scientific">Setaria italica</name>
    <name type="common">Foxtail millet</name>
    <name type="synonym">Panicum italicum</name>
    <dbReference type="NCBI Taxonomy" id="4555"/>
    <lineage>
        <taxon>Eukaryota</taxon>
        <taxon>Viridiplantae</taxon>
        <taxon>Streptophyta</taxon>
        <taxon>Embryophyta</taxon>
        <taxon>Tracheophyta</taxon>
        <taxon>Spermatophyta</taxon>
        <taxon>Magnoliopsida</taxon>
        <taxon>Liliopsida</taxon>
        <taxon>Poales</taxon>
        <taxon>Poaceae</taxon>
        <taxon>PACMAD clade</taxon>
        <taxon>Panicoideae</taxon>
        <taxon>Panicodae</taxon>
        <taxon>Paniceae</taxon>
        <taxon>Cenchrinae</taxon>
        <taxon>Setaria</taxon>
    </lineage>
</organism>
<dbReference type="EMBL" id="AGNK02003183">
    <property type="status" value="NOT_ANNOTATED_CDS"/>
    <property type="molecule type" value="Genomic_DNA"/>
</dbReference>
<evidence type="ECO:0000313" key="2">
    <source>
        <dbReference type="Proteomes" id="UP000004995"/>
    </source>
</evidence>
<keyword evidence="2" id="KW-1185">Reference proteome</keyword>